<dbReference type="InterPro" id="IPR038318">
    <property type="entry name" value="KdpD_sf"/>
</dbReference>
<dbReference type="Gene3D" id="3.30.565.10">
    <property type="entry name" value="Histidine kinase-like ATPase, C-terminal domain"/>
    <property type="match status" value="1"/>
</dbReference>
<dbReference type="InterPro" id="IPR005467">
    <property type="entry name" value="His_kinase_dom"/>
</dbReference>
<dbReference type="AlphaFoldDB" id="A0A1I0PNL9"/>
<evidence type="ECO:0000256" key="10">
    <source>
        <dbReference type="ARBA" id="ARBA00022989"/>
    </source>
</evidence>
<dbReference type="SUPFAM" id="SSF52402">
    <property type="entry name" value="Adenine nucleotide alpha hydrolases-like"/>
    <property type="match status" value="1"/>
</dbReference>
<dbReference type="Pfam" id="PF02518">
    <property type="entry name" value="HATPase_c"/>
    <property type="match status" value="1"/>
</dbReference>
<dbReference type="EC" id="2.7.13.3" evidence="3"/>
<keyword evidence="4" id="KW-0597">Phosphoprotein</keyword>
<keyword evidence="9" id="KW-0067">ATP-binding</keyword>
<keyword evidence="10 13" id="KW-1133">Transmembrane helix</keyword>
<dbReference type="Proteomes" id="UP000199701">
    <property type="component" value="Unassembled WGS sequence"/>
</dbReference>
<dbReference type="InterPro" id="IPR036890">
    <property type="entry name" value="HATPase_C_sf"/>
</dbReference>
<gene>
    <name evidence="15" type="ORF">SAMN05421659_105188</name>
</gene>
<dbReference type="Gene3D" id="3.40.50.300">
    <property type="entry name" value="P-loop containing nucleotide triphosphate hydrolases"/>
    <property type="match status" value="1"/>
</dbReference>
<dbReference type="PRINTS" id="PR00344">
    <property type="entry name" value="BCTRLSENSOR"/>
</dbReference>
<feature type="domain" description="Histidine kinase" evidence="14">
    <location>
        <begin position="677"/>
        <end position="894"/>
    </location>
</feature>
<reference evidence="15 16" key="1">
    <citation type="submission" date="2016-10" db="EMBL/GenBank/DDBJ databases">
        <authorList>
            <person name="de Groot N.N."/>
        </authorList>
    </citation>
    <scope>NUCLEOTIDE SEQUENCE [LARGE SCALE GENOMIC DNA]</scope>
    <source>
        <strain evidence="15 16">DSM 9179</strain>
    </source>
</reference>
<feature type="transmembrane region" description="Helical" evidence="13">
    <location>
        <begin position="399"/>
        <end position="420"/>
    </location>
</feature>
<evidence type="ECO:0000256" key="7">
    <source>
        <dbReference type="ARBA" id="ARBA00022741"/>
    </source>
</evidence>
<dbReference type="Pfam" id="PF00512">
    <property type="entry name" value="HisKA"/>
    <property type="match status" value="1"/>
</dbReference>
<dbReference type="Pfam" id="PF13493">
    <property type="entry name" value="DUF4118"/>
    <property type="match status" value="1"/>
</dbReference>
<dbReference type="InterPro" id="IPR003852">
    <property type="entry name" value="Sig_transdc_His_kinase_KdpD_N"/>
</dbReference>
<accession>A0A1I0PNL9</accession>
<dbReference type="GO" id="GO:0005886">
    <property type="term" value="C:plasma membrane"/>
    <property type="evidence" value="ECO:0007669"/>
    <property type="project" value="TreeGrafter"/>
</dbReference>
<dbReference type="OrthoDB" id="9806130at2"/>
<dbReference type="CDD" id="cd00082">
    <property type="entry name" value="HisKA"/>
    <property type="match status" value="1"/>
</dbReference>
<evidence type="ECO:0000256" key="3">
    <source>
        <dbReference type="ARBA" id="ARBA00012438"/>
    </source>
</evidence>
<evidence type="ECO:0000256" key="5">
    <source>
        <dbReference type="ARBA" id="ARBA00022679"/>
    </source>
</evidence>
<evidence type="ECO:0000259" key="14">
    <source>
        <dbReference type="PROSITE" id="PS50109"/>
    </source>
</evidence>
<dbReference type="SUPFAM" id="SSF55874">
    <property type="entry name" value="ATPase domain of HSP90 chaperone/DNA topoisomerase II/histidine kinase"/>
    <property type="match status" value="1"/>
</dbReference>
<keyword evidence="6 13" id="KW-0812">Transmembrane</keyword>
<dbReference type="Gene3D" id="3.30.450.40">
    <property type="match status" value="1"/>
</dbReference>
<evidence type="ECO:0000256" key="12">
    <source>
        <dbReference type="ARBA" id="ARBA00023136"/>
    </source>
</evidence>
<dbReference type="InterPro" id="IPR025201">
    <property type="entry name" value="KdpD_TM"/>
</dbReference>
<proteinExistence type="predicted"/>
<dbReference type="Gene3D" id="1.10.287.130">
    <property type="match status" value="1"/>
</dbReference>
<sequence length="911" mass="103129">MRENYRDPDAILKYIEENEMQQGKGKLKIFFGYAAGIGKTYAMLEAAHVAKSAGIDVVIGYVEPHTRPETIELTKGLEMIPTKSVSYNNILLNEFNLDATLKRKPQIVLVDELAHSNPKGCRHEKRYQDIKELLTAGIDVYTTVNVQHLESLNDMIAGISGIIVRERIPDSVFDEATQVELVDFEPEELLERLKQGKVYKDKQAKNALNNFFTIDNLVSLREIALRRMADRVNMIQEKTLLRNRESDGISVEHILICLSPSPSNEKVIRQAARMASAFHGKFTAFHVETSEFSELSKDNIERLNRNTRLAEQLGAKLVTSYGSDIAEQIAEYAKVARVSKVVLGRTYTKRTMFSIKESFSERLTKLAPQLEIFLVPDAYEKKYVIRKKITISTLQRANVFNDIMASVGIMVVATLIAYLFRYMNFSDANIIMVYILSVLFTSLATGQRKYSVIYSIASVFVFNFFFIEPTMTFTVSDPQYIVTVVIMFVTAFISSSLTQKVKNHAREAAKKAYRTEILLETSQKLQKADTSKEIIINTAEQLGKLLEKNIHFFFGNPEYNKEPYLYKVAEKPEYVLNKEELAVAEWTFKNNKHAGFSTTTLPGAKCLYLAVRNSEKVFAVVGIEMEEREIPAFEKDMMSAILNECSLALEKEELLGAQKEADIKLQQEQLRANLLRSISHDLRTPLTSISGNAGILIGNADKISSDQKQKLYVDIYDDSMWLINLVENLLSVTRIENGTMNLNLQAELLDDVISEALRHINRKSIKHNIVVDQEDEFLMAKMDAKLMMQVIINLVDNAIKYTEEGSKIQISTKKRKHQIIIEVSDNGKGIEDEQKEKLFDMFYTVNSPVADGRRGMGLGLALCKSIINAHGGQISVYDNKPSGTVFRFTLNAEEVNVKEKALLQEGMPSIL</sequence>
<comment type="subcellular location">
    <subcellularLocation>
        <location evidence="2">Membrane</location>
        <topology evidence="2">Multi-pass membrane protein</topology>
    </subcellularLocation>
</comment>
<dbReference type="GO" id="GO:0005737">
    <property type="term" value="C:cytoplasm"/>
    <property type="evidence" value="ECO:0007669"/>
    <property type="project" value="UniProtKB-ARBA"/>
</dbReference>
<keyword evidence="7" id="KW-0547">Nucleotide-binding</keyword>
<feature type="transmembrane region" description="Helical" evidence="13">
    <location>
        <begin position="451"/>
        <end position="467"/>
    </location>
</feature>
<organism evidence="15 16">
    <name type="scientific">[Clostridium] fimetarium</name>
    <dbReference type="NCBI Taxonomy" id="99656"/>
    <lineage>
        <taxon>Bacteria</taxon>
        <taxon>Bacillati</taxon>
        <taxon>Bacillota</taxon>
        <taxon>Clostridia</taxon>
        <taxon>Lachnospirales</taxon>
        <taxon>Lachnospiraceae</taxon>
    </lineage>
</organism>
<dbReference type="GO" id="GO:0000155">
    <property type="term" value="F:phosphorelay sensor kinase activity"/>
    <property type="evidence" value="ECO:0007669"/>
    <property type="project" value="InterPro"/>
</dbReference>
<keyword evidence="11" id="KW-0902">Two-component regulatory system</keyword>
<feature type="transmembrane region" description="Helical" evidence="13">
    <location>
        <begin position="426"/>
        <end position="444"/>
    </location>
</feature>
<evidence type="ECO:0000256" key="11">
    <source>
        <dbReference type="ARBA" id="ARBA00023012"/>
    </source>
</evidence>
<dbReference type="SMART" id="SM00387">
    <property type="entry name" value="HATPase_c"/>
    <property type="match status" value="1"/>
</dbReference>
<dbReference type="STRING" id="99656.SAMN05421659_105188"/>
<dbReference type="CDD" id="cd01987">
    <property type="entry name" value="USP_KdpD-like"/>
    <property type="match status" value="1"/>
</dbReference>
<protein>
    <recommendedName>
        <fullName evidence="3">histidine kinase</fullName>
        <ecNumber evidence="3">2.7.13.3</ecNumber>
    </recommendedName>
</protein>
<dbReference type="InterPro" id="IPR004358">
    <property type="entry name" value="Sig_transdc_His_kin-like_C"/>
</dbReference>
<dbReference type="RefSeq" id="WP_092452739.1">
    <property type="nucleotide sequence ID" value="NZ_FOJI01000005.1"/>
</dbReference>
<dbReference type="InterPro" id="IPR027417">
    <property type="entry name" value="P-loop_NTPase"/>
</dbReference>
<evidence type="ECO:0000256" key="1">
    <source>
        <dbReference type="ARBA" id="ARBA00000085"/>
    </source>
</evidence>
<dbReference type="InterPro" id="IPR052023">
    <property type="entry name" value="Histidine_kinase_KdpD"/>
</dbReference>
<evidence type="ECO:0000313" key="15">
    <source>
        <dbReference type="EMBL" id="SEW15428.1"/>
    </source>
</evidence>
<dbReference type="InterPro" id="IPR014729">
    <property type="entry name" value="Rossmann-like_a/b/a_fold"/>
</dbReference>
<dbReference type="PANTHER" id="PTHR45569:SF1">
    <property type="entry name" value="SENSOR PROTEIN KDPD"/>
    <property type="match status" value="1"/>
</dbReference>
<dbReference type="InterPro" id="IPR003661">
    <property type="entry name" value="HisK_dim/P_dom"/>
</dbReference>
<keyword evidence="16" id="KW-1185">Reference proteome</keyword>
<name>A0A1I0PNL9_9FIRM</name>
<keyword evidence="8 15" id="KW-0418">Kinase</keyword>
<evidence type="ECO:0000256" key="8">
    <source>
        <dbReference type="ARBA" id="ARBA00022777"/>
    </source>
</evidence>
<dbReference type="CDD" id="cd00075">
    <property type="entry name" value="HATPase"/>
    <property type="match status" value="1"/>
</dbReference>
<dbReference type="PROSITE" id="PS50109">
    <property type="entry name" value="HIS_KIN"/>
    <property type="match status" value="1"/>
</dbReference>
<evidence type="ECO:0000256" key="6">
    <source>
        <dbReference type="ARBA" id="ARBA00022692"/>
    </source>
</evidence>
<dbReference type="SMART" id="SM00388">
    <property type="entry name" value="HisKA"/>
    <property type="match status" value="1"/>
</dbReference>
<dbReference type="EMBL" id="FOJI01000005">
    <property type="protein sequence ID" value="SEW15428.1"/>
    <property type="molecule type" value="Genomic_DNA"/>
</dbReference>
<evidence type="ECO:0000256" key="9">
    <source>
        <dbReference type="ARBA" id="ARBA00022840"/>
    </source>
</evidence>
<keyword evidence="12 13" id="KW-0472">Membrane</keyword>
<dbReference type="SUPFAM" id="SSF47384">
    <property type="entry name" value="Homodimeric domain of signal transducing histidine kinase"/>
    <property type="match status" value="1"/>
</dbReference>
<dbReference type="InterPro" id="IPR036097">
    <property type="entry name" value="HisK_dim/P_sf"/>
</dbReference>
<comment type="catalytic activity">
    <reaction evidence="1">
        <text>ATP + protein L-histidine = ADP + protein N-phospho-L-histidine.</text>
        <dbReference type="EC" id="2.7.13.3"/>
    </reaction>
</comment>
<dbReference type="PANTHER" id="PTHR45569">
    <property type="entry name" value="SENSOR PROTEIN KDPD"/>
    <property type="match status" value="1"/>
</dbReference>
<dbReference type="FunFam" id="3.30.565.10:FF:000006">
    <property type="entry name" value="Sensor histidine kinase WalK"/>
    <property type="match status" value="1"/>
</dbReference>
<dbReference type="InterPro" id="IPR003594">
    <property type="entry name" value="HATPase_dom"/>
</dbReference>
<dbReference type="GO" id="GO:0005524">
    <property type="term" value="F:ATP binding"/>
    <property type="evidence" value="ECO:0007669"/>
    <property type="project" value="UniProtKB-KW"/>
</dbReference>
<evidence type="ECO:0000313" key="16">
    <source>
        <dbReference type="Proteomes" id="UP000199701"/>
    </source>
</evidence>
<dbReference type="InterPro" id="IPR029016">
    <property type="entry name" value="GAF-like_dom_sf"/>
</dbReference>
<dbReference type="FunFam" id="3.40.50.300:FF:000483">
    <property type="entry name" value="Sensor histidine kinase KdpD"/>
    <property type="match status" value="1"/>
</dbReference>
<evidence type="ECO:0000256" key="13">
    <source>
        <dbReference type="SAM" id="Phobius"/>
    </source>
</evidence>
<dbReference type="Gene3D" id="1.20.120.620">
    <property type="entry name" value="Backbone structure of the membrane domain of e. Coli histidine kinase receptor kdpd"/>
    <property type="match status" value="1"/>
</dbReference>
<feature type="transmembrane region" description="Helical" evidence="13">
    <location>
        <begin position="479"/>
        <end position="497"/>
    </location>
</feature>
<dbReference type="Gene3D" id="3.40.50.620">
    <property type="entry name" value="HUPs"/>
    <property type="match status" value="1"/>
</dbReference>
<keyword evidence="5" id="KW-0808">Transferase</keyword>
<evidence type="ECO:0000256" key="2">
    <source>
        <dbReference type="ARBA" id="ARBA00004141"/>
    </source>
</evidence>
<evidence type="ECO:0000256" key="4">
    <source>
        <dbReference type="ARBA" id="ARBA00022553"/>
    </source>
</evidence>
<dbReference type="Pfam" id="PF02702">
    <property type="entry name" value="KdpD"/>
    <property type="match status" value="1"/>
</dbReference>